<reference evidence="1" key="1">
    <citation type="submission" date="2018-05" db="EMBL/GenBank/DDBJ databases">
        <authorList>
            <person name="Lanie J.A."/>
            <person name="Ng W.-L."/>
            <person name="Kazmierczak K.M."/>
            <person name="Andrzejewski T.M."/>
            <person name="Davidsen T.M."/>
            <person name="Wayne K.J."/>
            <person name="Tettelin H."/>
            <person name="Glass J.I."/>
            <person name="Rusch D."/>
            <person name="Podicherti R."/>
            <person name="Tsui H.-C.T."/>
            <person name="Winkler M.E."/>
        </authorList>
    </citation>
    <scope>NUCLEOTIDE SEQUENCE</scope>
</reference>
<dbReference type="EMBL" id="UINC01107780">
    <property type="protein sequence ID" value="SVC73409.1"/>
    <property type="molecule type" value="Genomic_DNA"/>
</dbReference>
<evidence type="ECO:0000313" key="1">
    <source>
        <dbReference type="EMBL" id="SVC73409.1"/>
    </source>
</evidence>
<accession>A0A382PJ52</accession>
<dbReference type="AlphaFoldDB" id="A0A382PJ52"/>
<feature type="non-terminal residue" evidence="1">
    <location>
        <position position="72"/>
    </location>
</feature>
<protein>
    <submittedName>
        <fullName evidence="1">Uncharacterized protein</fullName>
    </submittedName>
</protein>
<organism evidence="1">
    <name type="scientific">marine metagenome</name>
    <dbReference type="NCBI Taxonomy" id="408172"/>
    <lineage>
        <taxon>unclassified sequences</taxon>
        <taxon>metagenomes</taxon>
        <taxon>ecological metagenomes</taxon>
    </lineage>
</organism>
<proteinExistence type="predicted"/>
<gene>
    <name evidence="1" type="ORF">METZ01_LOCUS326263</name>
</gene>
<name>A0A382PJ52_9ZZZZ</name>
<sequence>MFSDYVHEYVNIFMATIITQLDTNSIHLINRICFGPKLEWLKKDTRHILENRNSAREWLFATIEQYKPLSVN</sequence>